<keyword evidence="8" id="KW-0999">Mitochondrion inner membrane</keyword>
<evidence type="ECO:0000256" key="5">
    <source>
        <dbReference type="ARBA" id="ARBA00022448"/>
    </source>
</evidence>
<dbReference type="OrthoDB" id="1920692at2759"/>
<evidence type="ECO:0000313" key="15">
    <source>
        <dbReference type="Proteomes" id="UP000193685"/>
    </source>
</evidence>
<evidence type="ECO:0000256" key="3">
    <source>
        <dbReference type="ARBA" id="ARBA00009960"/>
    </source>
</evidence>
<keyword evidence="15" id="KW-1185">Reference proteome</keyword>
<keyword evidence="5" id="KW-0813">Transport</keyword>
<dbReference type="PANTHER" id="PTHR17098">
    <property type="entry name" value="NADH-UBIQUINONE OXIDOREDUCTASE MWFE SUBUNIT"/>
    <property type="match status" value="1"/>
</dbReference>
<protein>
    <recommendedName>
        <fullName evidence="4">NADH dehydrogenase [ubiquinone] 1 alpha subcomplex subunit 1</fullName>
    </recommendedName>
</protein>
<evidence type="ECO:0000256" key="12">
    <source>
        <dbReference type="ARBA" id="ARBA00023136"/>
    </source>
</evidence>
<comment type="caution">
    <text evidence="14">The sequence shown here is derived from an EMBL/GenBank/DDBJ whole genome shotgun (WGS) entry which is preliminary data.</text>
</comment>
<organism evidence="14 15">
    <name type="scientific">Protomyces lactucae-debilis</name>
    <dbReference type="NCBI Taxonomy" id="2754530"/>
    <lineage>
        <taxon>Eukaryota</taxon>
        <taxon>Fungi</taxon>
        <taxon>Dikarya</taxon>
        <taxon>Ascomycota</taxon>
        <taxon>Taphrinomycotina</taxon>
        <taxon>Taphrinomycetes</taxon>
        <taxon>Taphrinales</taxon>
        <taxon>Protomycetaceae</taxon>
        <taxon>Protomyces</taxon>
    </lineage>
</organism>
<dbReference type="GeneID" id="63786240"/>
<keyword evidence="7 13" id="KW-0812">Transmembrane</keyword>
<evidence type="ECO:0000256" key="7">
    <source>
        <dbReference type="ARBA" id="ARBA00022692"/>
    </source>
</evidence>
<sequence>MPVPFEALLPFGIIIGMYTAAGGLLGATKTLSNEGKAHRYNLDVWERQMMERDRRLTGTLRGQSASPKADPAFAVNSQWKIEKRMY</sequence>
<evidence type="ECO:0000256" key="1">
    <source>
        <dbReference type="ARBA" id="ARBA00003195"/>
    </source>
</evidence>
<dbReference type="EMBL" id="MCFI01000013">
    <property type="protein sequence ID" value="ORY80512.1"/>
    <property type="molecule type" value="Genomic_DNA"/>
</dbReference>
<comment type="similarity">
    <text evidence="3">Belongs to the complex I NDUFA1 subunit family.</text>
</comment>
<reference evidence="14 15" key="1">
    <citation type="submission" date="2016-07" db="EMBL/GenBank/DDBJ databases">
        <title>Pervasive Adenine N6-methylation of Active Genes in Fungi.</title>
        <authorList>
            <consortium name="DOE Joint Genome Institute"/>
            <person name="Mondo S.J."/>
            <person name="Dannebaum R.O."/>
            <person name="Kuo R.C."/>
            <person name="Labutti K."/>
            <person name="Haridas S."/>
            <person name="Kuo A."/>
            <person name="Salamov A."/>
            <person name="Ahrendt S.R."/>
            <person name="Lipzen A."/>
            <person name="Sullivan W."/>
            <person name="Andreopoulos W.B."/>
            <person name="Clum A."/>
            <person name="Lindquist E."/>
            <person name="Daum C."/>
            <person name="Ramamoorthy G.K."/>
            <person name="Gryganskyi A."/>
            <person name="Culley D."/>
            <person name="Magnuson J.K."/>
            <person name="James T.Y."/>
            <person name="O'Malley M.A."/>
            <person name="Stajich J.E."/>
            <person name="Spatafora J.W."/>
            <person name="Visel A."/>
            <person name="Grigoriev I.V."/>
        </authorList>
    </citation>
    <scope>NUCLEOTIDE SEQUENCE [LARGE SCALE GENOMIC DNA]</scope>
    <source>
        <strain evidence="14 15">12-1054</strain>
    </source>
</reference>
<dbReference type="Pfam" id="PF15879">
    <property type="entry name" value="MWFE"/>
    <property type="match status" value="1"/>
</dbReference>
<keyword evidence="9" id="KW-0249">Electron transport</keyword>
<keyword evidence="10 13" id="KW-1133">Transmembrane helix</keyword>
<evidence type="ECO:0000256" key="10">
    <source>
        <dbReference type="ARBA" id="ARBA00022989"/>
    </source>
</evidence>
<name>A0A1Y2F9A5_PROLT</name>
<keyword evidence="11" id="KW-0496">Mitochondrion</keyword>
<dbReference type="AlphaFoldDB" id="A0A1Y2F9A5"/>
<proteinExistence type="inferred from homology"/>
<feature type="transmembrane region" description="Helical" evidence="13">
    <location>
        <begin position="7"/>
        <end position="27"/>
    </location>
</feature>
<evidence type="ECO:0000256" key="13">
    <source>
        <dbReference type="SAM" id="Phobius"/>
    </source>
</evidence>
<evidence type="ECO:0000313" key="14">
    <source>
        <dbReference type="EMBL" id="ORY80512.1"/>
    </source>
</evidence>
<keyword evidence="6" id="KW-0679">Respiratory chain</keyword>
<dbReference type="GO" id="GO:0005743">
    <property type="term" value="C:mitochondrial inner membrane"/>
    <property type="evidence" value="ECO:0007669"/>
    <property type="project" value="UniProtKB-SubCell"/>
</dbReference>
<evidence type="ECO:0000256" key="9">
    <source>
        <dbReference type="ARBA" id="ARBA00022982"/>
    </source>
</evidence>
<accession>A0A1Y2F9A5</accession>
<dbReference type="RefSeq" id="XP_040724400.1">
    <property type="nucleotide sequence ID" value="XM_040869641.1"/>
</dbReference>
<evidence type="ECO:0000256" key="4">
    <source>
        <dbReference type="ARBA" id="ARBA00016392"/>
    </source>
</evidence>
<dbReference type="InterPro" id="IPR017384">
    <property type="entry name" value="NADH_Ub_cplx-1_asu_su-1"/>
</dbReference>
<dbReference type="PANTHER" id="PTHR17098:SF2">
    <property type="entry name" value="NADH DEHYDROGENASE [UBIQUINONE] 1 ALPHA SUBCOMPLEX SUBUNIT 1"/>
    <property type="match status" value="1"/>
</dbReference>
<comment type="function">
    <text evidence="1">Accessory subunit of the mitochondrial membrane respiratory chain NADH dehydrogenase (Complex I), that is believed not to be involved in catalysis. Complex I functions in the transfer of electrons from NADH to the respiratory chain. The immediate electron acceptor for the enzyme is believed to be ubiquinone.</text>
</comment>
<dbReference type="Proteomes" id="UP000193685">
    <property type="component" value="Unassembled WGS sequence"/>
</dbReference>
<evidence type="ECO:0000256" key="2">
    <source>
        <dbReference type="ARBA" id="ARBA00004298"/>
    </source>
</evidence>
<dbReference type="STRING" id="56484.A0A1Y2F9A5"/>
<keyword evidence="12 13" id="KW-0472">Membrane</keyword>
<evidence type="ECO:0000256" key="8">
    <source>
        <dbReference type="ARBA" id="ARBA00022792"/>
    </source>
</evidence>
<dbReference type="OMA" id="EVSNPWK"/>
<gene>
    <name evidence="14" type="ORF">BCR37DRAFT_381204</name>
</gene>
<evidence type="ECO:0000256" key="11">
    <source>
        <dbReference type="ARBA" id="ARBA00023128"/>
    </source>
</evidence>
<evidence type="ECO:0000256" key="6">
    <source>
        <dbReference type="ARBA" id="ARBA00022660"/>
    </source>
</evidence>
<comment type="subcellular location">
    <subcellularLocation>
        <location evidence="2">Mitochondrion inner membrane</location>
        <topology evidence="2">Single-pass membrane protein</topology>
        <orientation evidence="2">Matrix side</orientation>
    </subcellularLocation>
</comment>